<reference evidence="1" key="1">
    <citation type="journal article" date="2017" name="Appl. Environ. Microbiol.">
        <title>Molecular characterization of an Endozoicomonas-like organism causing infection in king scallop Pecten maximus L.</title>
        <authorList>
            <person name="Cano I."/>
            <person name="van Aerle R."/>
            <person name="Ross S."/>
            <person name="Verner-Jeffreys D.W."/>
            <person name="Paley R.K."/>
            <person name="Rimmer G."/>
            <person name="Ryder D."/>
            <person name="Hooper P."/>
            <person name="Stone D."/>
            <person name="Feist S.W."/>
        </authorList>
    </citation>
    <scope>NUCLEOTIDE SEQUENCE</scope>
</reference>
<dbReference type="CDD" id="cd17027">
    <property type="entry name" value="T3SC_IA_YscB_AscB-like"/>
    <property type="match status" value="1"/>
</dbReference>
<dbReference type="Gene3D" id="3.30.1460.10">
    <property type="match status" value="1"/>
</dbReference>
<sequence length="146" mass="16180">MSLDSVLQAFANHHGMDPLEAEEGRYRIVIDDIFVVECFPVSGQVYFYGEIGLLPSKIDVRESVLKQMLKKNLGLMMSQRSSLCVSQEDKLAVSFRCPLQGVTQQSVEGAVAEMVNHLEYFSDMLAVLTSSQNSFASPALPTMIMP</sequence>
<dbReference type="Pfam" id="PF05932">
    <property type="entry name" value="CesT"/>
    <property type="match status" value="1"/>
</dbReference>
<proteinExistence type="predicted"/>
<comment type="caution">
    <text evidence="1">The sequence shown here is derived from an EMBL/GenBank/DDBJ whole genome shotgun (WGS) entry which is preliminary data.</text>
</comment>
<dbReference type="InterPro" id="IPR010261">
    <property type="entry name" value="Tir_chaperone"/>
</dbReference>
<dbReference type="EMBL" id="NSIT01000018">
    <property type="protein sequence ID" value="PJE80417.1"/>
    <property type="molecule type" value="Genomic_DNA"/>
</dbReference>
<organism evidence="1">
    <name type="scientific">invertebrate metagenome</name>
    <dbReference type="NCBI Taxonomy" id="1711999"/>
    <lineage>
        <taxon>unclassified sequences</taxon>
        <taxon>metagenomes</taxon>
        <taxon>organismal metagenomes</taxon>
    </lineage>
</organism>
<name>A0A2H9TB46_9ZZZZ</name>
<dbReference type="SUPFAM" id="SSF69635">
    <property type="entry name" value="Type III secretory system chaperone-like"/>
    <property type="match status" value="1"/>
</dbReference>
<dbReference type="AlphaFoldDB" id="A0A2H9TB46"/>
<dbReference type="GO" id="GO:0030254">
    <property type="term" value="P:protein secretion by the type III secretion system"/>
    <property type="evidence" value="ECO:0007669"/>
    <property type="project" value="InterPro"/>
</dbReference>
<gene>
    <name evidence="1" type="ORF">CI610_00600</name>
</gene>
<evidence type="ECO:0000313" key="1">
    <source>
        <dbReference type="EMBL" id="PJE80417.1"/>
    </source>
</evidence>
<accession>A0A2H9TB46</accession>
<protein>
    <submittedName>
        <fullName evidence="1">Uncharacterized protein</fullName>
    </submittedName>
</protein>